<dbReference type="PANTHER" id="PTHR43038:SF3">
    <property type="entry name" value="ABC TRANSPORTER G FAMILY MEMBER 20 ISOFORM X1"/>
    <property type="match status" value="1"/>
</dbReference>
<reference evidence="3" key="2">
    <citation type="submission" date="2020-05" db="UniProtKB">
        <authorList>
            <consortium name="EnsemblMetazoa"/>
        </authorList>
    </citation>
    <scope>IDENTIFICATION</scope>
    <source>
        <strain evidence="3">wikel</strain>
    </source>
</reference>
<dbReference type="Pfam" id="PF00005">
    <property type="entry name" value="ABC_tran"/>
    <property type="match status" value="1"/>
</dbReference>
<dbReference type="PANTHER" id="PTHR43038">
    <property type="entry name" value="ATP-BINDING CASSETTE, SUB-FAMILY H, MEMBER 1"/>
    <property type="match status" value="1"/>
</dbReference>
<dbReference type="EC" id="3.6.3.31" evidence="2"/>
<dbReference type="EMBL" id="ABJB010496019">
    <property type="status" value="NOT_ANNOTATED_CDS"/>
    <property type="molecule type" value="Genomic_DNA"/>
</dbReference>
<dbReference type="OrthoDB" id="6593433at2759"/>
<dbReference type="VEuPathDB" id="VectorBase:ISCI002564"/>
<dbReference type="Proteomes" id="UP000001555">
    <property type="component" value="Unassembled WGS sequence"/>
</dbReference>
<dbReference type="EMBL" id="DS686059">
    <property type="protein sequence ID" value="EEC04410.1"/>
    <property type="molecule type" value="Genomic_DNA"/>
</dbReference>
<dbReference type="CDD" id="cd00267">
    <property type="entry name" value="ABC_ATPase"/>
    <property type="match status" value="1"/>
</dbReference>
<evidence type="ECO:0000313" key="2">
    <source>
        <dbReference type="EMBL" id="EEC04410.1"/>
    </source>
</evidence>
<evidence type="ECO:0000313" key="3">
    <source>
        <dbReference type="EnsemblMetazoa" id="ISCW002564-PA"/>
    </source>
</evidence>
<feature type="domain" description="ABC transporter" evidence="1">
    <location>
        <begin position="38"/>
        <end position="85"/>
    </location>
</feature>
<reference evidence="2 4" key="1">
    <citation type="submission" date="2008-03" db="EMBL/GenBank/DDBJ databases">
        <title>Annotation of Ixodes scapularis.</title>
        <authorList>
            <consortium name="Ixodes scapularis Genome Project Consortium"/>
            <person name="Caler E."/>
            <person name="Hannick L.I."/>
            <person name="Bidwell S."/>
            <person name="Joardar V."/>
            <person name="Thiagarajan M."/>
            <person name="Amedeo P."/>
            <person name="Galinsky K.J."/>
            <person name="Schobel S."/>
            <person name="Inman J."/>
            <person name="Hostetler J."/>
            <person name="Miller J."/>
            <person name="Hammond M."/>
            <person name="Megy K."/>
            <person name="Lawson D."/>
            <person name="Kodira C."/>
            <person name="Sutton G."/>
            <person name="Meyer J."/>
            <person name="Hill C.A."/>
            <person name="Birren B."/>
            <person name="Nene V."/>
            <person name="Collins F."/>
            <person name="Alarcon-Chaidez F."/>
            <person name="Wikel S."/>
            <person name="Strausberg R."/>
        </authorList>
    </citation>
    <scope>NUCLEOTIDE SEQUENCE [LARGE SCALE GENOMIC DNA]</scope>
    <source>
        <strain evidence="4">Wikel</strain>
        <strain evidence="2">Wikel colony</strain>
    </source>
</reference>
<protein>
    <submittedName>
        <fullName evidence="2 3">ATP binding cassette (ABC) transporter, putative</fullName>
        <ecNumber evidence="2">3.6.3.31</ecNumber>
    </submittedName>
</protein>
<dbReference type="AlphaFoldDB" id="B7PCT8"/>
<dbReference type="VEuPathDB" id="VectorBase:ISCW002564"/>
<gene>
    <name evidence="2" type="ORF">IscW_ISCW002564</name>
</gene>
<sequence length="163" mass="17972">MDFTLVALRRQLPSKTLACEDTLYVSHLRQEAGPYAPLHDVTLCLHRREVVSVLGPTGCGKSLLLEVLAGRHLVTDGNAYLLGLNLFMHTNQVRLLPDGRRPGVDSGALRKLSMSLAVLGAPQVLLLDNPTQHLDPVSRKRLWHTIITFVKKTHASVLIATDE</sequence>
<dbReference type="EnsemblMetazoa" id="ISCW002564-RA">
    <property type="protein sequence ID" value="ISCW002564-PA"/>
    <property type="gene ID" value="ISCW002564"/>
</dbReference>
<name>B7PCT8_IXOSC</name>
<evidence type="ECO:0000313" key="4">
    <source>
        <dbReference type="Proteomes" id="UP000001555"/>
    </source>
</evidence>
<dbReference type="HOGENOM" id="CLU_000604_1_2_1"/>
<accession>B7PCT8</accession>
<dbReference type="InterPro" id="IPR003439">
    <property type="entry name" value="ABC_transporter-like_ATP-bd"/>
</dbReference>
<dbReference type="Gene3D" id="3.40.50.300">
    <property type="entry name" value="P-loop containing nucleotide triphosphate hydrolases"/>
    <property type="match status" value="2"/>
</dbReference>
<keyword evidence="4" id="KW-1185">Reference proteome</keyword>
<dbReference type="GO" id="GO:0016887">
    <property type="term" value="F:ATP hydrolysis activity"/>
    <property type="evidence" value="ECO:0007669"/>
    <property type="project" value="InterPro"/>
</dbReference>
<dbReference type="PaxDb" id="6945-B7PCT8"/>
<dbReference type="SUPFAM" id="SSF52540">
    <property type="entry name" value="P-loop containing nucleoside triphosphate hydrolases"/>
    <property type="match status" value="1"/>
</dbReference>
<dbReference type="InParanoid" id="B7PCT8"/>
<keyword evidence="2" id="KW-0378">Hydrolase</keyword>
<dbReference type="GO" id="GO:0005886">
    <property type="term" value="C:plasma membrane"/>
    <property type="evidence" value="ECO:0000318"/>
    <property type="project" value="GO_Central"/>
</dbReference>
<dbReference type="GO" id="GO:0005524">
    <property type="term" value="F:ATP binding"/>
    <property type="evidence" value="ECO:0007669"/>
    <property type="project" value="InterPro"/>
</dbReference>
<dbReference type="VEuPathDB" id="VectorBase:ISCP_009096"/>
<evidence type="ECO:0000259" key="1">
    <source>
        <dbReference type="Pfam" id="PF00005"/>
    </source>
</evidence>
<dbReference type="EMBL" id="ABJB010718872">
    <property type="status" value="NOT_ANNOTATED_CDS"/>
    <property type="molecule type" value="Genomic_DNA"/>
</dbReference>
<dbReference type="EMBL" id="ABJB011075443">
    <property type="status" value="NOT_ANNOTATED_CDS"/>
    <property type="molecule type" value="Genomic_DNA"/>
</dbReference>
<dbReference type="InterPro" id="IPR027417">
    <property type="entry name" value="P-loop_NTPase"/>
</dbReference>
<organism>
    <name type="scientific">Ixodes scapularis</name>
    <name type="common">Black-legged tick</name>
    <name type="synonym">Deer tick</name>
    <dbReference type="NCBI Taxonomy" id="6945"/>
    <lineage>
        <taxon>Eukaryota</taxon>
        <taxon>Metazoa</taxon>
        <taxon>Ecdysozoa</taxon>
        <taxon>Arthropoda</taxon>
        <taxon>Chelicerata</taxon>
        <taxon>Arachnida</taxon>
        <taxon>Acari</taxon>
        <taxon>Parasitiformes</taxon>
        <taxon>Ixodida</taxon>
        <taxon>Ixodoidea</taxon>
        <taxon>Ixodidae</taxon>
        <taxon>Ixodinae</taxon>
        <taxon>Ixodes</taxon>
    </lineage>
</organism>
<dbReference type="EMBL" id="ABJB010050176">
    <property type="status" value="NOT_ANNOTATED_CDS"/>
    <property type="molecule type" value="Genomic_DNA"/>
</dbReference>
<proteinExistence type="predicted"/>